<dbReference type="InterPro" id="IPR000847">
    <property type="entry name" value="LysR_HTH_N"/>
</dbReference>
<dbReference type="Pfam" id="PF00126">
    <property type="entry name" value="HTH_1"/>
    <property type="match status" value="1"/>
</dbReference>
<dbReference type="FunFam" id="1.10.10.10:FF:000001">
    <property type="entry name" value="LysR family transcriptional regulator"/>
    <property type="match status" value="1"/>
</dbReference>
<evidence type="ECO:0000256" key="2">
    <source>
        <dbReference type="ARBA" id="ARBA00023015"/>
    </source>
</evidence>
<proteinExistence type="inferred from homology"/>
<reference evidence="6" key="1">
    <citation type="submission" date="2014-04" db="EMBL/GenBank/DDBJ databases">
        <title>In planta biocontrol of soil-borne Fusarium wilt of banana through a plant endophytic bacterium, Burkholderia cenocepacia 869T2.</title>
        <authorList>
            <person name="Ho Y.-N."/>
            <person name="Chiang H.-M."/>
            <person name="Chao C.-P."/>
            <person name="Su C.-C."/>
            <person name="Hsu H.-F."/>
            <person name="Guo C.-T."/>
            <person name="Hsieh J.-L."/>
            <person name="Huang C.-C."/>
        </authorList>
    </citation>
    <scope>NUCLEOTIDE SEQUENCE [LARGE SCALE GENOMIC DNA]</scope>
    <source>
        <strain evidence="6">869T2</strain>
    </source>
</reference>
<dbReference type="Gene3D" id="3.40.190.290">
    <property type="match status" value="1"/>
</dbReference>
<evidence type="ECO:0000256" key="1">
    <source>
        <dbReference type="ARBA" id="ARBA00009437"/>
    </source>
</evidence>
<dbReference type="SUPFAM" id="SSF53850">
    <property type="entry name" value="Periplasmic binding protein-like II"/>
    <property type="match status" value="1"/>
</dbReference>
<keyword evidence="2" id="KW-0805">Transcription regulation</keyword>
<dbReference type="OrthoDB" id="9072091at2"/>
<organism evidence="6">
    <name type="scientific">Burkholderia cenocepacia</name>
    <dbReference type="NCBI Taxonomy" id="95486"/>
    <lineage>
        <taxon>Bacteria</taxon>
        <taxon>Pseudomonadati</taxon>
        <taxon>Pseudomonadota</taxon>
        <taxon>Betaproteobacteria</taxon>
        <taxon>Burkholderiales</taxon>
        <taxon>Burkholderiaceae</taxon>
        <taxon>Burkholderia</taxon>
        <taxon>Burkholderia cepacia complex</taxon>
    </lineage>
</organism>
<dbReference type="InterPro" id="IPR036390">
    <property type="entry name" value="WH_DNA-bd_sf"/>
</dbReference>
<dbReference type="Gene3D" id="1.10.10.10">
    <property type="entry name" value="Winged helix-like DNA-binding domain superfamily/Winged helix DNA-binding domain"/>
    <property type="match status" value="1"/>
</dbReference>
<comment type="similarity">
    <text evidence="1">Belongs to the LysR transcriptional regulatory family.</text>
</comment>
<feature type="domain" description="HTH lysR-type" evidence="5">
    <location>
        <begin position="5"/>
        <end position="62"/>
    </location>
</feature>
<dbReference type="SUPFAM" id="SSF46785">
    <property type="entry name" value="Winged helix' DNA-binding domain"/>
    <property type="match status" value="1"/>
</dbReference>
<dbReference type="EMBL" id="JJOA01000020">
    <property type="protein sequence ID" value="KEA57326.1"/>
    <property type="molecule type" value="Genomic_DNA"/>
</dbReference>
<evidence type="ECO:0000256" key="3">
    <source>
        <dbReference type="ARBA" id="ARBA00023125"/>
    </source>
</evidence>
<dbReference type="GO" id="GO:0006351">
    <property type="term" value="P:DNA-templated transcription"/>
    <property type="evidence" value="ECO:0007669"/>
    <property type="project" value="TreeGrafter"/>
</dbReference>
<sequence length="306" mass="34344">MNQLDQLNSMAIFAKIVDTLSYTEAAKVLGLSKSAVSKEISRLETGLGVTLLKRTTRRIEVTEVGRTYYAYCSRLLAEVRGADAFVRQYHEEPIGNLRVVAPMTFGNHAIVPTLCRFISNNIHVQVDLELTDRMVDLGEQNIDVAIVISRDNPEQPGTNTHALTDIHWGIYASPDYIAAHPPVTRPEDLARHPFLLFRGPAHTTALQLRQGKRQLETRVRCILRSNNSVALLNAAVAGVGVAYLPRYVVRDAIASNELVQLLPNWASEVRTAYVLYREDNFLSPRVRMFVQDLTRFFATEMRALGN</sequence>
<dbReference type="Pfam" id="PF03466">
    <property type="entry name" value="LysR_substrate"/>
    <property type="match status" value="1"/>
</dbReference>
<keyword evidence="3" id="KW-0238">DNA-binding</keyword>
<evidence type="ECO:0000259" key="5">
    <source>
        <dbReference type="PROSITE" id="PS50931"/>
    </source>
</evidence>
<accession>A0A071MLG5</accession>
<keyword evidence="4" id="KW-0804">Transcription</keyword>
<dbReference type="CDD" id="cd08422">
    <property type="entry name" value="PBP2_CrgA_like"/>
    <property type="match status" value="1"/>
</dbReference>
<evidence type="ECO:0000313" key="6">
    <source>
        <dbReference type="EMBL" id="KEA57326.1"/>
    </source>
</evidence>
<dbReference type="PRINTS" id="PR00039">
    <property type="entry name" value="HTHLYSR"/>
</dbReference>
<dbReference type="GO" id="GO:0003700">
    <property type="term" value="F:DNA-binding transcription factor activity"/>
    <property type="evidence" value="ECO:0007669"/>
    <property type="project" value="InterPro"/>
</dbReference>
<dbReference type="PANTHER" id="PTHR30537">
    <property type="entry name" value="HTH-TYPE TRANSCRIPTIONAL REGULATOR"/>
    <property type="match status" value="1"/>
</dbReference>
<name>A0A071MLG5_9BURK</name>
<evidence type="ECO:0000256" key="4">
    <source>
        <dbReference type="ARBA" id="ARBA00023163"/>
    </source>
</evidence>
<dbReference type="AlphaFoldDB" id="A0A071MLG5"/>
<dbReference type="InterPro" id="IPR036388">
    <property type="entry name" value="WH-like_DNA-bd_sf"/>
</dbReference>
<gene>
    <name evidence="6" type="ORF">DT99_23185</name>
</gene>
<protein>
    <submittedName>
        <fullName evidence="6">LysR family transcriptional regulator</fullName>
    </submittedName>
</protein>
<dbReference type="PROSITE" id="PS50931">
    <property type="entry name" value="HTH_LYSR"/>
    <property type="match status" value="1"/>
</dbReference>
<dbReference type="InterPro" id="IPR005119">
    <property type="entry name" value="LysR_subst-bd"/>
</dbReference>
<dbReference type="InterPro" id="IPR058163">
    <property type="entry name" value="LysR-type_TF_proteobact-type"/>
</dbReference>
<comment type="caution">
    <text evidence="6">The sequence shown here is derived from an EMBL/GenBank/DDBJ whole genome shotgun (WGS) entry which is preliminary data.</text>
</comment>
<dbReference type="GO" id="GO:0043565">
    <property type="term" value="F:sequence-specific DNA binding"/>
    <property type="evidence" value="ECO:0007669"/>
    <property type="project" value="TreeGrafter"/>
</dbReference>
<dbReference type="PANTHER" id="PTHR30537:SF5">
    <property type="entry name" value="HTH-TYPE TRANSCRIPTIONAL ACTIVATOR TTDR-RELATED"/>
    <property type="match status" value="1"/>
</dbReference>